<name>A0ACC2B609_DIPCM</name>
<organism evidence="1 2">
    <name type="scientific">Diphasiastrum complanatum</name>
    <name type="common">Issler's clubmoss</name>
    <name type="synonym">Lycopodium complanatum</name>
    <dbReference type="NCBI Taxonomy" id="34168"/>
    <lineage>
        <taxon>Eukaryota</taxon>
        <taxon>Viridiplantae</taxon>
        <taxon>Streptophyta</taxon>
        <taxon>Embryophyta</taxon>
        <taxon>Tracheophyta</taxon>
        <taxon>Lycopodiopsida</taxon>
        <taxon>Lycopodiales</taxon>
        <taxon>Lycopodiaceae</taxon>
        <taxon>Lycopodioideae</taxon>
        <taxon>Diphasiastrum</taxon>
    </lineage>
</organism>
<reference evidence="2" key="1">
    <citation type="journal article" date="2024" name="Proc. Natl. Acad. Sci. U.S.A.">
        <title>Extraordinary preservation of gene collinearity over three hundred million years revealed in homosporous lycophytes.</title>
        <authorList>
            <person name="Li C."/>
            <person name="Wickell D."/>
            <person name="Kuo L.Y."/>
            <person name="Chen X."/>
            <person name="Nie B."/>
            <person name="Liao X."/>
            <person name="Peng D."/>
            <person name="Ji J."/>
            <person name="Jenkins J."/>
            <person name="Williams M."/>
            <person name="Shu S."/>
            <person name="Plott C."/>
            <person name="Barry K."/>
            <person name="Rajasekar S."/>
            <person name="Grimwood J."/>
            <person name="Han X."/>
            <person name="Sun S."/>
            <person name="Hou Z."/>
            <person name="He W."/>
            <person name="Dai G."/>
            <person name="Sun C."/>
            <person name="Schmutz J."/>
            <person name="Leebens-Mack J.H."/>
            <person name="Li F.W."/>
            <person name="Wang L."/>
        </authorList>
    </citation>
    <scope>NUCLEOTIDE SEQUENCE [LARGE SCALE GENOMIC DNA]</scope>
    <source>
        <strain evidence="2">cv. PW_Plant_1</strain>
    </source>
</reference>
<dbReference type="Proteomes" id="UP001162992">
    <property type="component" value="Chromosome 17"/>
</dbReference>
<protein>
    <submittedName>
        <fullName evidence="1">Uncharacterized protein</fullName>
    </submittedName>
</protein>
<dbReference type="EMBL" id="CM055108">
    <property type="protein sequence ID" value="KAJ7525223.1"/>
    <property type="molecule type" value="Genomic_DNA"/>
</dbReference>
<evidence type="ECO:0000313" key="1">
    <source>
        <dbReference type="EMBL" id="KAJ7525223.1"/>
    </source>
</evidence>
<keyword evidence="2" id="KW-1185">Reference proteome</keyword>
<proteinExistence type="predicted"/>
<evidence type="ECO:0000313" key="2">
    <source>
        <dbReference type="Proteomes" id="UP001162992"/>
    </source>
</evidence>
<gene>
    <name evidence="1" type="ORF">O6H91_17G042300</name>
</gene>
<sequence>MMPAVEAARRRRKRREFLTRPSPSSKDHGSLSRSISAHYGHHFFPLYCHRDQAEDREMINVYQQHGCPQEHLQVLAQGGSSRELALTRRADFGQIEHSQQPVLVRGQARGNVCEAALEARDRLDQRFRASALARRKYYSNVNMDNQDECFWNFEAWKRIGIVRTSSPASVSSAQGSAGITTNERLAKDEKGVNQAALNSLQRKNFRSKGGKCLDSIEAESYEQPECPVCLETFLVGQMTLYLPCRHRFHRNCLVPWLEAHTQCPCCRAKVVVADMSD</sequence>
<comment type="caution">
    <text evidence="1">The sequence shown here is derived from an EMBL/GenBank/DDBJ whole genome shotgun (WGS) entry which is preliminary data.</text>
</comment>
<accession>A0ACC2B609</accession>